<dbReference type="RefSeq" id="WP_180915490.1">
    <property type="nucleotide sequence ID" value="NZ_CP059165.1"/>
</dbReference>
<sequence>MTEMRQLHVYDCALMGAVQLRMILATMLFAGSVVVALVVVVPAQADPETCPPLCDQIPASAWMAHRSVPLDAVYRWPPLASRAVPVTGTTPQFRFEQVCATPAFPQDTRNSTVAARVTVTQPDGQWQLQAQIMHWRGDTARGGALAASVLGTAVAALRACQLGAPAQSPSITDDEPTRMAAVIAGPVLMHTYLVAHVASSTISELTLWATGSPEVAWPVISDAAVLDAMTAPLCEAYIASCS</sequence>
<proteinExistence type="predicted"/>
<keyword evidence="2" id="KW-1185">Reference proteome</keyword>
<dbReference type="AlphaFoldDB" id="A0A7D6HUC7"/>
<dbReference type="Proteomes" id="UP000510682">
    <property type="component" value="Chromosome"/>
</dbReference>
<name>A0A7D6HUC7_9MYCO</name>
<gene>
    <name evidence="1" type="ORF">H0P51_25015</name>
</gene>
<reference evidence="2" key="3">
    <citation type="submission" date="2023-07" db="EMBL/GenBank/DDBJ databases">
        <title>Description of Mycobacterium gordonae subsp. intergordonae subsp.nov. and Mycobacterium gordonae subsp. gordonae subsp. nov.</title>
        <authorList>
            <person name="Huang H."/>
        </authorList>
    </citation>
    <scope>NUCLEOTIDE SEQUENCE [LARGE SCALE GENOMIC DNA]</scope>
    <source>
        <strain evidence="2">24</strain>
    </source>
</reference>
<reference evidence="2" key="1">
    <citation type="submission" date="2020-07" db="EMBL/GenBank/DDBJ databases">
        <title>Description of Mycobacterium gordonae subsp. intergordonae subsp.nov. and Mycobacterium gordonae subsp. gordonae subsp. nov.</title>
        <authorList>
            <person name="Yu X."/>
        </authorList>
    </citation>
    <scope>NUCLEOTIDE SEQUENCE [LARGE SCALE GENOMIC DNA]</scope>
    <source>
        <strain evidence="2">24</strain>
    </source>
</reference>
<evidence type="ECO:0000313" key="1">
    <source>
        <dbReference type="EMBL" id="QLL06913.1"/>
    </source>
</evidence>
<accession>A0A7D6HUC7</accession>
<dbReference type="KEGG" id="mgor:H0P51_25015"/>
<evidence type="ECO:0000313" key="2">
    <source>
        <dbReference type="Proteomes" id="UP000510682"/>
    </source>
</evidence>
<organism evidence="1 2">
    <name type="scientific">Mycobacterium vicinigordonae</name>
    <dbReference type="NCBI Taxonomy" id="1719132"/>
    <lineage>
        <taxon>Bacteria</taxon>
        <taxon>Bacillati</taxon>
        <taxon>Actinomycetota</taxon>
        <taxon>Actinomycetes</taxon>
        <taxon>Mycobacteriales</taxon>
        <taxon>Mycobacteriaceae</taxon>
        <taxon>Mycobacterium</taxon>
    </lineage>
</organism>
<dbReference type="EMBL" id="CP059165">
    <property type="protein sequence ID" value="QLL06913.1"/>
    <property type="molecule type" value="Genomic_DNA"/>
</dbReference>
<protein>
    <submittedName>
        <fullName evidence="1">ATPase</fullName>
    </submittedName>
</protein>
<reference evidence="1 2" key="2">
    <citation type="submission" date="2020-07" db="EMBL/GenBank/DDBJ databases">
        <authorList>
            <person name="Yu X."/>
        </authorList>
    </citation>
    <scope>NUCLEOTIDE SEQUENCE [LARGE SCALE GENOMIC DNA]</scope>
    <source>
        <strain evidence="2">24</strain>
    </source>
</reference>